<sequence length="305" mass="33165">MNNIWKEFVAEFLGTFILMVFGISGCATNVLSHQGSGFIPGICYGLGATVAIFFCGPISGAHINPAITLALCIIRKTSWHKFPIYLIAQYLGAFLAAAVEYGLYFESIQAFDNELNIAQNTTGPSLTTSGIFSTLPAPHLTLAPALGDTIISTGLLALGILFITDESCYRTPPAIQALSIGFQICATVVGFGYNCGAILNPARDLAPRLFLAIVGYGKIVFEPLDGNYWWVVAVIGTHVGAIIGAIFYLLLSKMRTSYVDCSHQIDMMMPQQINPERDLIYQKARIVINENIKNLSNQSPPHSRY</sequence>
<feature type="transmembrane region" description="Helical" evidence="9">
    <location>
        <begin position="175"/>
        <end position="199"/>
    </location>
</feature>
<keyword evidence="3 8" id="KW-0813">Transport</keyword>
<reference evidence="10" key="1">
    <citation type="submission" date="2016-08" db="EMBL/GenBank/DDBJ databases">
        <title>Identification of aquaporins from Blomia tropicalis.</title>
        <authorList>
            <person name="Cui Y."/>
        </authorList>
    </citation>
    <scope>NUCLEOTIDE SEQUENCE</scope>
</reference>
<feature type="transmembrane region" description="Helical" evidence="9">
    <location>
        <begin position="12"/>
        <end position="32"/>
    </location>
</feature>
<dbReference type="PANTHER" id="PTHR43829">
    <property type="entry name" value="AQUAPORIN OR AQUAGLYCEROPORIN RELATED"/>
    <property type="match status" value="1"/>
</dbReference>
<comment type="subcellular location">
    <subcellularLocation>
        <location evidence="1">Membrane</location>
        <topology evidence="1">Multi-pass membrane protein</topology>
    </subcellularLocation>
</comment>
<feature type="transmembrane region" description="Helical" evidence="9">
    <location>
        <begin position="142"/>
        <end position="163"/>
    </location>
</feature>
<dbReference type="EMBL" id="JAPWDV010000002">
    <property type="protein sequence ID" value="KAJ6218881.1"/>
    <property type="molecule type" value="Genomic_DNA"/>
</dbReference>
<evidence type="ECO:0000256" key="6">
    <source>
        <dbReference type="ARBA" id="ARBA00023136"/>
    </source>
</evidence>
<dbReference type="InterPro" id="IPR023271">
    <property type="entry name" value="Aquaporin-like"/>
</dbReference>
<keyword evidence="12" id="KW-1185">Reference proteome</keyword>
<dbReference type="InterPro" id="IPR022357">
    <property type="entry name" value="MIP_CS"/>
</dbReference>
<keyword evidence="5 9" id="KW-1133">Transmembrane helix</keyword>
<evidence type="ECO:0000256" key="9">
    <source>
        <dbReference type="SAM" id="Phobius"/>
    </source>
</evidence>
<keyword evidence="6 9" id="KW-0472">Membrane</keyword>
<name>A0A1Z1W2B2_BLOTA</name>
<dbReference type="AlphaFoldDB" id="A0A1Z1W2B2"/>
<evidence type="ECO:0000256" key="2">
    <source>
        <dbReference type="ARBA" id="ARBA00006175"/>
    </source>
</evidence>
<accession>A0A1Z1W2B2</accession>
<dbReference type="Proteomes" id="UP001142055">
    <property type="component" value="Chromosome 2"/>
</dbReference>
<dbReference type="Gene3D" id="1.20.1080.10">
    <property type="entry name" value="Glycerol uptake facilitator protein"/>
    <property type="match status" value="1"/>
</dbReference>
<evidence type="ECO:0000256" key="3">
    <source>
        <dbReference type="ARBA" id="ARBA00022448"/>
    </source>
</evidence>
<dbReference type="InterPro" id="IPR050363">
    <property type="entry name" value="MIP/Aquaporin"/>
</dbReference>
<dbReference type="OMA" id="EWIGVNI"/>
<evidence type="ECO:0000256" key="8">
    <source>
        <dbReference type="RuleBase" id="RU000477"/>
    </source>
</evidence>
<feature type="transmembrane region" description="Helical" evidence="9">
    <location>
        <begin position="228"/>
        <end position="251"/>
    </location>
</feature>
<evidence type="ECO:0000313" key="11">
    <source>
        <dbReference type="EMBL" id="KAJ6218881.1"/>
    </source>
</evidence>
<evidence type="ECO:0000256" key="5">
    <source>
        <dbReference type="ARBA" id="ARBA00022989"/>
    </source>
</evidence>
<dbReference type="EMBL" id="KX655541">
    <property type="protein sequence ID" value="ARX80211.1"/>
    <property type="molecule type" value="mRNA"/>
</dbReference>
<evidence type="ECO:0000256" key="4">
    <source>
        <dbReference type="ARBA" id="ARBA00022692"/>
    </source>
</evidence>
<organism evidence="10">
    <name type="scientific">Blomia tropicalis</name>
    <name type="common">Mite</name>
    <dbReference type="NCBI Taxonomy" id="40697"/>
    <lineage>
        <taxon>Eukaryota</taxon>
        <taxon>Metazoa</taxon>
        <taxon>Ecdysozoa</taxon>
        <taxon>Arthropoda</taxon>
        <taxon>Chelicerata</taxon>
        <taxon>Arachnida</taxon>
        <taxon>Acari</taxon>
        <taxon>Acariformes</taxon>
        <taxon>Sarcoptiformes</taxon>
        <taxon>Astigmata</taxon>
        <taxon>Glycyphagoidea</taxon>
        <taxon>Echimyopodidae</taxon>
        <taxon>Blomia</taxon>
    </lineage>
</organism>
<dbReference type="PRINTS" id="PR00783">
    <property type="entry name" value="MINTRINSICP"/>
</dbReference>
<dbReference type="GO" id="GO:0015250">
    <property type="term" value="F:water channel activity"/>
    <property type="evidence" value="ECO:0007669"/>
    <property type="project" value="TreeGrafter"/>
</dbReference>
<evidence type="ECO:0000313" key="10">
    <source>
        <dbReference type="EMBL" id="ARX80211.1"/>
    </source>
</evidence>
<keyword evidence="4 8" id="KW-0812">Transmembrane</keyword>
<feature type="transmembrane region" description="Helical" evidence="9">
    <location>
        <begin position="82"/>
        <end position="104"/>
    </location>
</feature>
<dbReference type="SUPFAM" id="SSF81338">
    <property type="entry name" value="Aquaporin-like"/>
    <property type="match status" value="1"/>
</dbReference>
<comment type="similarity">
    <text evidence="2 8">Belongs to the MIP/aquaporin (TC 1.A.8) family.</text>
</comment>
<protein>
    <submittedName>
        <fullName evidence="10">Aquaporin</fullName>
    </submittedName>
</protein>
<dbReference type="PROSITE" id="PS51257">
    <property type="entry name" value="PROKAR_LIPOPROTEIN"/>
    <property type="match status" value="1"/>
</dbReference>
<dbReference type="PANTHER" id="PTHR43829:SF29">
    <property type="entry name" value="AQUAPORIN 9"/>
    <property type="match status" value="1"/>
</dbReference>
<dbReference type="GO" id="GO:0015254">
    <property type="term" value="F:glycerol channel activity"/>
    <property type="evidence" value="ECO:0007669"/>
    <property type="project" value="TreeGrafter"/>
</dbReference>
<dbReference type="InterPro" id="IPR000425">
    <property type="entry name" value="MIP"/>
</dbReference>
<feature type="transmembrane region" description="Helical" evidence="9">
    <location>
        <begin position="38"/>
        <end position="61"/>
    </location>
</feature>
<evidence type="ECO:0000313" key="12">
    <source>
        <dbReference type="Proteomes" id="UP001142055"/>
    </source>
</evidence>
<dbReference type="Pfam" id="PF00230">
    <property type="entry name" value="MIP"/>
    <property type="match status" value="1"/>
</dbReference>
<dbReference type="GO" id="GO:0015204">
    <property type="term" value="F:urea transmembrane transporter activity"/>
    <property type="evidence" value="ECO:0007669"/>
    <property type="project" value="TreeGrafter"/>
</dbReference>
<comment type="function">
    <text evidence="7">Aquaglyceroporin that may modulate the water content and osmolytes during anhydrobiosis.</text>
</comment>
<dbReference type="PROSITE" id="PS00221">
    <property type="entry name" value="MIP"/>
    <property type="match status" value="1"/>
</dbReference>
<proteinExistence type="evidence at transcript level"/>
<evidence type="ECO:0000256" key="7">
    <source>
        <dbReference type="ARBA" id="ARBA00045280"/>
    </source>
</evidence>
<gene>
    <name evidence="10" type="primary">AQP2</name>
    <name evidence="11" type="ORF">RDWZM_004693</name>
</gene>
<reference evidence="11" key="2">
    <citation type="submission" date="2022-12" db="EMBL/GenBank/DDBJ databases">
        <title>Genome assemblies of Blomia tropicalis.</title>
        <authorList>
            <person name="Cui Y."/>
        </authorList>
    </citation>
    <scope>NUCLEOTIDE SEQUENCE</scope>
    <source>
        <tissue evidence="11">Adult mites</tissue>
    </source>
</reference>
<evidence type="ECO:0000256" key="1">
    <source>
        <dbReference type="ARBA" id="ARBA00004141"/>
    </source>
</evidence>
<dbReference type="GO" id="GO:0016323">
    <property type="term" value="C:basolateral plasma membrane"/>
    <property type="evidence" value="ECO:0007669"/>
    <property type="project" value="TreeGrafter"/>
</dbReference>